<name>A0A5A7R6H7_STRAF</name>
<sequence length="192" mass="22063">IQIHRLVYSFLPDSTVLPLLRSSTKPSRRISGGKQETMAVPRDRISALPDDVICHILSFLSTRRCVQTSILARRWRSLWAHSPILDFDFMAELSEYCDNMVEIINKVMFWYKGQNLSTFRLANDDFCYSQDEIYAWIASLISSLISCNVRDLNILLDVKMPLCLFSCETLIDLTLSYCCCDLPLTATIYCLP</sequence>
<dbReference type="PANTHER" id="PTHR31293:SF12">
    <property type="entry name" value="RNI-LIKE SUPERFAMILY PROTEIN"/>
    <property type="match status" value="1"/>
</dbReference>
<dbReference type="Pfam" id="PF00646">
    <property type="entry name" value="F-box"/>
    <property type="match status" value="1"/>
</dbReference>
<gene>
    <name evidence="2" type="ORF">STAS_30877</name>
</gene>
<accession>A0A5A7R6H7</accession>
<dbReference type="CDD" id="cd22160">
    <property type="entry name" value="F-box_AtFBL13-like"/>
    <property type="match status" value="1"/>
</dbReference>
<comment type="caution">
    <text evidence="2">The sequence shown here is derived from an EMBL/GenBank/DDBJ whole genome shotgun (WGS) entry which is preliminary data.</text>
</comment>
<feature type="domain" description="F-box" evidence="1">
    <location>
        <begin position="42"/>
        <end position="78"/>
    </location>
</feature>
<feature type="non-terminal residue" evidence="2">
    <location>
        <position position="1"/>
    </location>
</feature>
<organism evidence="2 3">
    <name type="scientific">Striga asiatica</name>
    <name type="common">Asiatic witchweed</name>
    <name type="synonym">Buchnera asiatica</name>
    <dbReference type="NCBI Taxonomy" id="4170"/>
    <lineage>
        <taxon>Eukaryota</taxon>
        <taxon>Viridiplantae</taxon>
        <taxon>Streptophyta</taxon>
        <taxon>Embryophyta</taxon>
        <taxon>Tracheophyta</taxon>
        <taxon>Spermatophyta</taxon>
        <taxon>Magnoliopsida</taxon>
        <taxon>eudicotyledons</taxon>
        <taxon>Gunneridae</taxon>
        <taxon>Pentapetalae</taxon>
        <taxon>asterids</taxon>
        <taxon>lamiids</taxon>
        <taxon>Lamiales</taxon>
        <taxon>Orobanchaceae</taxon>
        <taxon>Buchnereae</taxon>
        <taxon>Striga</taxon>
    </lineage>
</organism>
<dbReference type="EMBL" id="BKCP01010515">
    <property type="protein sequence ID" value="GER53373.1"/>
    <property type="molecule type" value="Genomic_DNA"/>
</dbReference>
<keyword evidence="3" id="KW-1185">Reference proteome</keyword>
<evidence type="ECO:0000259" key="1">
    <source>
        <dbReference type="PROSITE" id="PS50181"/>
    </source>
</evidence>
<protein>
    <submittedName>
        <fullName evidence="2">F-box/RNI-like/FBD-like domains-containing protein</fullName>
    </submittedName>
</protein>
<dbReference type="PANTHER" id="PTHR31293">
    <property type="entry name" value="RNI-LIKE SUPERFAMILY PROTEIN"/>
    <property type="match status" value="1"/>
</dbReference>
<dbReference type="SUPFAM" id="SSF81383">
    <property type="entry name" value="F-box domain"/>
    <property type="match status" value="1"/>
</dbReference>
<dbReference type="Proteomes" id="UP000325081">
    <property type="component" value="Unassembled WGS sequence"/>
</dbReference>
<dbReference type="OrthoDB" id="896987at2759"/>
<dbReference type="AlphaFoldDB" id="A0A5A7R6H7"/>
<dbReference type="InterPro" id="IPR053781">
    <property type="entry name" value="F-box_AtFBL13-like"/>
</dbReference>
<dbReference type="InterPro" id="IPR001810">
    <property type="entry name" value="F-box_dom"/>
</dbReference>
<evidence type="ECO:0000313" key="2">
    <source>
        <dbReference type="EMBL" id="GER53373.1"/>
    </source>
</evidence>
<evidence type="ECO:0000313" key="3">
    <source>
        <dbReference type="Proteomes" id="UP000325081"/>
    </source>
</evidence>
<proteinExistence type="predicted"/>
<dbReference type="PROSITE" id="PS50181">
    <property type="entry name" value="FBOX"/>
    <property type="match status" value="1"/>
</dbReference>
<dbReference type="InterPro" id="IPR036047">
    <property type="entry name" value="F-box-like_dom_sf"/>
</dbReference>
<reference evidence="3" key="1">
    <citation type="journal article" date="2019" name="Curr. Biol.">
        <title>Genome Sequence of Striga asiatica Provides Insight into the Evolution of Plant Parasitism.</title>
        <authorList>
            <person name="Yoshida S."/>
            <person name="Kim S."/>
            <person name="Wafula E.K."/>
            <person name="Tanskanen J."/>
            <person name="Kim Y.M."/>
            <person name="Honaas L."/>
            <person name="Yang Z."/>
            <person name="Spallek T."/>
            <person name="Conn C.E."/>
            <person name="Ichihashi Y."/>
            <person name="Cheong K."/>
            <person name="Cui S."/>
            <person name="Der J.P."/>
            <person name="Gundlach H."/>
            <person name="Jiao Y."/>
            <person name="Hori C."/>
            <person name="Ishida J.K."/>
            <person name="Kasahara H."/>
            <person name="Kiba T."/>
            <person name="Kim M.S."/>
            <person name="Koo N."/>
            <person name="Laohavisit A."/>
            <person name="Lee Y.H."/>
            <person name="Lumba S."/>
            <person name="McCourt P."/>
            <person name="Mortimer J.C."/>
            <person name="Mutuku J.M."/>
            <person name="Nomura T."/>
            <person name="Sasaki-Sekimoto Y."/>
            <person name="Seto Y."/>
            <person name="Wang Y."/>
            <person name="Wakatake T."/>
            <person name="Sakakibara H."/>
            <person name="Demura T."/>
            <person name="Yamaguchi S."/>
            <person name="Yoneyama K."/>
            <person name="Manabe R.I."/>
            <person name="Nelson D.C."/>
            <person name="Schulman A.H."/>
            <person name="Timko M.P."/>
            <person name="dePamphilis C.W."/>
            <person name="Choi D."/>
            <person name="Shirasu K."/>
        </authorList>
    </citation>
    <scope>NUCLEOTIDE SEQUENCE [LARGE SCALE GENOMIC DNA]</scope>
    <source>
        <strain evidence="3">cv. UVA1</strain>
    </source>
</reference>
<dbReference type="Gene3D" id="1.20.1280.50">
    <property type="match status" value="1"/>
</dbReference>
<dbReference type="InterPro" id="IPR055294">
    <property type="entry name" value="FBL60-like"/>
</dbReference>